<evidence type="ECO:0000313" key="2">
    <source>
        <dbReference type="Proteomes" id="UP001140096"/>
    </source>
</evidence>
<accession>A0ACC1L7T3</accession>
<gene>
    <name evidence="1" type="ORF">H4S07_004655</name>
</gene>
<dbReference type="Proteomes" id="UP001140096">
    <property type="component" value="Unassembled WGS sequence"/>
</dbReference>
<protein>
    <submittedName>
        <fullName evidence="1">Uncharacterized protein</fullName>
    </submittedName>
</protein>
<name>A0ACC1L7T3_9FUNG</name>
<organism evidence="1 2">
    <name type="scientific">Coemansia furcata</name>
    <dbReference type="NCBI Taxonomy" id="417177"/>
    <lineage>
        <taxon>Eukaryota</taxon>
        <taxon>Fungi</taxon>
        <taxon>Fungi incertae sedis</taxon>
        <taxon>Zoopagomycota</taxon>
        <taxon>Kickxellomycotina</taxon>
        <taxon>Kickxellomycetes</taxon>
        <taxon>Kickxellales</taxon>
        <taxon>Kickxellaceae</taxon>
        <taxon>Coemansia</taxon>
    </lineage>
</organism>
<sequence length="95" mass="10244">GVIAVKFKDEVSAQACVKAMDGRFFAGRQIEASIYDGHTRYKSSTNAGRASGSSGAGAGGHLEVGDENGSEDSDGEYDDEEERMEKYSQWLESQQ</sequence>
<evidence type="ECO:0000313" key="1">
    <source>
        <dbReference type="EMBL" id="KAJ2802593.1"/>
    </source>
</evidence>
<comment type="caution">
    <text evidence="1">The sequence shown here is derived from an EMBL/GenBank/DDBJ whole genome shotgun (WGS) entry which is preliminary data.</text>
</comment>
<proteinExistence type="predicted"/>
<dbReference type="EMBL" id="JANBUP010001958">
    <property type="protein sequence ID" value="KAJ2802593.1"/>
    <property type="molecule type" value="Genomic_DNA"/>
</dbReference>
<reference evidence="1" key="1">
    <citation type="submission" date="2022-07" db="EMBL/GenBank/DDBJ databases">
        <title>Phylogenomic reconstructions and comparative analyses of Kickxellomycotina fungi.</title>
        <authorList>
            <person name="Reynolds N.K."/>
            <person name="Stajich J.E."/>
            <person name="Barry K."/>
            <person name="Grigoriev I.V."/>
            <person name="Crous P."/>
            <person name="Smith M.E."/>
        </authorList>
    </citation>
    <scope>NUCLEOTIDE SEQUENCE</scope>
    <source>
        <strain evidence="1">CBS 102833</strain>
    </source>
</reference>
<feature type="non-terminal residue" evidence="1">
    <location>
        <position position="1"/>
    </location>
</feature>
<keyword evidence="2" id="KW-1185">Reference proteome</keyword>